<dbReference type="EMBL" id="JAXIVS010000021">
    <property type="protein sequence ID" value="MDY7232579.1"/>
    <property type="molecule type" value="Genomic_DNA"/>
</dbReference>
<dbReference type="NCBIfam" id="TIGR01409">
    <property type="entry name" value="TAT_signal_seq"/>
    <property type="match status" value="1"/>
</dbReference>
<dbReference type="Gene3D" id="3.20.20.140">
    <property type="entry name" value="Metal-dependent hydrolases"/>
    <property type="match status" value="1"/>
</dbReference>
<dbReference type="RefSeq" id="WP_321551293.1">
    <property type="nucleotide sequence ID" value="NZ_JAXIVS010000021.1"/>
</dbReference>
<sequence>MINRRQFLVGSGAAALVAGGVAPPAWGQEKKAWAPYSGTLAIDACGGFGRFPGNPDGSLNALELADARESGLSAVVLTLAPTGRFRFRDSALETTMKEFAHWEAQIAAHPDSFTAVRTGADLERAQRERKVGLVYGFQESSPIGEDPDRIGIFKRLGLRVLQLTHNRRNLVGDGCMEPGNAGLSELGLQVIERLNAEKVLVDLAHGGQRTVREAIAASKAPVVISHSGCRALSNLPRLTADAELKAMANRGGVVGILFWPYLREQGQPMVADLIRHIEHAIKVCGEDHVGIGSDNTLSPVDRTPEFEKGNLEFMKGLVADGVLTKGRSPELVTFIPELNHARRFETLGALLSARGHSDARIAKILGGNFARVMREVWG</sequence>
<keyword evidence="1" id="KW-0645">Protease</keyword>
<dbReference type="Proteomes" id="UP001291309">
    <property type="component" value="Unassembled WGS sequence"/>
</dbReference>
<dbReference type="InterPro" id="IPR008257">
    <property type="entry name" value="Pept_M19"/>
</dbReference>
<comment type="caution">
    <text evidence="1">The sequence shown here is derived from an EMBL/GenBank/DDBJ whole genome shotgun (WGS) entry which is preliminary data.</text>
</comment>
<proteinExistence type="predicted"/>
<dbReference type="GO" id="GO:0016805">
    <property type="term" value="F:dipeptidase activity"/>
    <property type="evidence" value="ECO:0007669"/>
    <property type="project" value="UniProtKB-KW"/>
</dbReference>
<keyword evidence="1" id="KW-0378">Hydrolase</keyword>
<dbReference type="PANTHER" id="PTHR10443">
    <property type="entry name" value="MICROSOMAL DIPEPTIDASE"/>
    <property type="match status" value="1"/>
</dbReference>
<keyword evidence="1" id="KW-0224">Dipeptidase</keyword>
<dbReference type="InterPro" id="IPR032466">
    <property type="entry name" value="Metal_Hydrolase"/>
</dbReference>
<name>A0ABU5HGJ5_9BACT</name>
<evidence type="ECO:0000313" key="1">
    <source>
        <dbReference type="EMBL" id="MDY7232579.1"/>
    </source>
</evidence>
<dbReference type="SUPFAM" id="SSF51556">
    <property type="entry name" value="Metallo-dependent hydrolases"/>
    <property type="match status" value="1"/>
</dbReference>
<keyword evidence="2" id="KW-1185">Reference proteome</keyword>
<accession>A0ABU5HGJ5</accession>
<dbReference type="PANTHER" id="PTHR10443:SF12">
    <property type="entry name" value="DIPEPTIDASE"/>
    <property type="match status" value="1"/>
</dbReference>
<dbReference type="Pfam" id="PF01244">
    <property type="entry name" value="Peptidase_M19"/>
    <property type="match status" value="1"/>
</dbReference>
<dbReference type="InterPro" id="IPR006311">
    <property type="entry name" value="TAT_signal"/>
</dbReference>
<dbReference type="InterPro" id="IPR019546">
    <property type="entry name" value="TAT_signal_bac_arc"/>
</dbReference>
<protein>
    <submittedName>
        <fullName evidence="1">Membrane dipeptidase</fullName>
        <ecNumber evidence="1">3.4.13.-</ecNumber>
    </submittedName>
</protein>
<organism evidence="1 2">
    <name type="scientific">Hyalangium rubrum</name>
    <dbReference type="NCBI Taxonomy" id="3103134"/>
    <lineage>
        <taxon>Bacteria</taxon>
        <taxon>Pseudomonadati</taxon>
        <taxon>Myxococcota</taxon>
        <taxon>Myxococcia</taxon>
        <taxon>Myxococcales</taxon>
        <taxon>Cystobacterineae</taxon>
        <taxon>Archangiaceae</taxon>
        <taxon>Hyalangium</taxon>
    </lineage>
</organism>
<evidence type="ECO:0000313" key="2">
    <source>
        <dbReference type="Proteomes" id="UP001291309"/>
    </source>
</evidence>
<dbReference type="PROSITE" id="PS51365">
    <property type="entry name" value="RENAL_DIPEPTIDASE_2"/>
    <property type="match status" value="1"/>
</dbReference>
<gene>
    <name evidence="1" type="ORF">SYV04_39700</name>
</gene>
<reference evidence="1 2" key="1">
    <citation type="submission" date="2023-12" db="EMBL/GenBank/DDBJ databases">
        <title>the genome sequence of Hyalangium sp. s54d21.</title>
        <authorList>
            <person name="Zhang X."/>
        </authorList>
    </citation>
    <scope>NUCLEOTIDE SEQUENCE [LARGE SCALE GENOMIC DNA]</scope>
    <source>
        <strain evidence="2">s54d21</strain>
    </source>
</reference>
<dbReference type="EC" id="3.4.13.-" evidence="1"/>
<dbReference type="PROSITE" id="PS51318">
    <property type="entry name" value="TAT"/>
    <property type="match status" value="1"/>
</dbReference>